<reference evidence="1 2" key="1">
    <citation type="submission" date="2016-10" db="EMBL/GenBank/DDBJ databases">
        <authorList>
            <person name="de Groot N.N."/>
        </authorList>
    </citation>
    <scope>NUCLEOTIDE SEQUENCE [LARGE SCALE GENOMIC DNA]</scope>
    <source>
        <strain evidence="1 2">AA1</strain>
    </source>
</reference>
<dbReference type="Proteomes" id="UP000198870">
    <property type="component" value="Unassembled WGS sequence"/>
</dbReference>
<evidence type="ECO:0008006" key="3">
    <source>
        <dbReference type="Google" id="ProtNLM"/>
    </source>
</evidence>
<keyword evidence="2" id="KW-1185">Reference proteome</keyword>
<accession>A0A1G5INR7</accession>
<sequence length="292" mass="31871">MTIKIAQRKSGGAARRFLLPTARTIFLACILMGVQLQAAMAESEEQGQAEASDASAEAQANNPLANMKAFNLQNYYIGKLTESDEDANQFVVRYAQPISIGDTSWLMRASLPINTFPTPPNGSKETGLGDFNIFAAYLFDTGNPGISVGLGPQLTIPTATDDDLGSEQWSAGLAQVTFVATSPVFQYGYLLTWQASFAGEDDRDDVNIAVMQPFAFFQLGHGIYLRAAPLWVYNFEKDYYSVPMGVGIGKVIKKGTTVYNFFVEPQYSVADDGPGQPKWQIFFALNMQFLGG</sequence>
<dbReference type="EMBL" id="FMUX01000021">
    <property type="protein sequence ID" value="SCY77712.1"/>
    <property type="molecule type" value="Genomic_DNA"/>
</dbReference>
<dbReference type="RefSeq" id="WP_217640376.1">
    <property type="nucleotide sequence ID" value="NZ_FMUX01000021.1"/>
</dbReference>
<name>A0A1G5INR7_9BACT</name>
<evidence type="ECO:0000313" key="1">
    <source>
        <dbReference type="EMBL" id="SCY77712.1"/>
    </source>
</evidence>
<gene>
    <name evidence="1" type="ORF">SAMN05216233_12116</name>
</gene>
<protein>
    <recommendedName>
        <fullName evidence="3">MetA-pathway of phenol degradation</fullName>
    </recommendedName>
</protein>
<dbReference type="AlphaFoldDB" id="A0A1G5INR7"/>
<evidence type="ECO:0000313" key="2">
    <source>
        <dbReference type="Proteomes" id="UP000198870"/>
    </source>
</evidence>
<proteinExistence type="predicted"/>
<dbReference type="STRING" id="419481.SAMN05216233_12116"/>
<organism evidence="1 2">
    <name type="scientific">Desulfoluna spongiiphila</name>
    <dbReference type="NCBI Taxonomy" id="419481"/>
    <lineage>
        <taxon>Bacteria</taxon>
        <taxon>Pseudomonadati</taxon>
        <taxon>Thermodesulfobacteriota</taxon>
        <taxon>Desulfobacteria</taxon>
        <taxon>Desulfobacterales</taxon>
        <taxon>Desulfolunaceae</taxon>
        <taxon>Desulfoluna</taxon>
    </lineage>
</organism>